<accession>A0A3M7T535</accession>
<keyword evidence="3" id="KW-1185">Reference proteome</keyword>
<evidence type="ECO:0000259" key="1">
    <source>
        <dbReference type="Pfam" id="PF00350"/>
    </source>
</evidence>
<feature type="domain" description="Dynamin N-terminal" evidence="1">
    <location>
        <begin position="75"/>
        <end position="152"/>
    </location>
</feature>
<name>A0A3M7T535_BRAPC</name>
<dbReference type="InterPro" id="IPR027417">
    <property type="entry name" value="P-loop_NTPase"/>
</dbReference>
<protein>
    <submittedName>
        <fullName evidence="2">Dynamin family</fullName>
    </submittedName>
</protein>
<dbReference type="Gene3D" id="3.40.50.300">
    <property type="entry name" value="P-loop containing nucleotide triphosphate hydrolases"/>
    <property type="match status" value="1"/>
</dbReference>
<evidence type="ECO:0000313" key="2">
    <source>
        <dbReference type="EMBL" id="RNA43019.1"/>
    </source>
</evidence>
<comment type="caution">
    <text evidence="2">The sequence shown here is derived from an EMBL/GenBank/DDBJ whole genome shotgun (WGS) entry which is preliminary data.</text>
</comment>
<reference evidence="2 3" key="1">
    <citation type="journal article" date="2018" name="Sci. Rep.">
        <title>Genomic signatures of local adaptation to the degree of environmental predictability in rotifers.</title>
        <authorList>
            <person name="Franch-Gras L."/>
            <person name="Hahn C."/>
            <person name="Garcia-Roger E.M."/>
            <person name="Carmona M.J."/>
            <person name="Serra M."/>
            <person name="Gomez A."/>
        </authorList>
    </citation>
    <scope>NUCLEOTIDE SEQUENCE [LARGE SCALE GENOMIC DNA]</scope>
    <source>
        <strain evidence="2">HYR1</strain>
    </source>
</reference>
<dbReference type="SUPFAM" id="SSF52540">
    <property type="entry name" value="P-loop containing nucleoside triphosphate hydrolases"/>
    <property type="match status" value="1"/>
</dbReference>
<evidence type="ECO:0000313" key="3">
    <source>
        <dbReference type="Proteomes" id="UP000276133"/>
    </source>
</evidence>
<dbReference type="Proteomes" id="UP000276133">
    <property type="component" value="Unassembled WGS sequence"/>
</dbReference>
<dbReference type="AlphaFoldDB" id="A0A3M7T535"/>
<dbReference type="InterPro" id="IPR045063">
    <property type="entry name" value="Dynamin_N"/>
</dbReference>
<dbReference type="Pfam" id="PF00350">
    <property type="entry name" value="Dynamin_N"/>
    <property type="match status" value="1"/>
</dbReference>
<gene>
    <name evidence="2" type="ORF">BpHYR1_008532</name>
</gene>
<dbReference type="EMBL" id="REGN01000289">
    <property type="protein sequence ID" value="RNA43019.1"/>
    <property type="molecule type" value="Genomic_DNA"/>
</dbReference>
<proteinExistence type="predicted"/>
<organism evidence="2 3">
    <name type="scientific">Brachionus plicatilis</name>
    <name type="common">Marine rotifer</name>
    <name type="synonym">Brachionus muelleri</name>
    <dbReference type="NCBI Taxonomy" id="10195"/>
    <lineage>
        <taxon>Eukaryota</taxon>
        <taxon>Metazoa</taxon>
        <taxon>Spiralia</taxon>
        <taxon>Gnathifera</taxon>
        <taxon>Rotifera</taxon>
        <taxon>Eurotatoria</taxon>
        <taxon>Monogononta</taxon>
        <taxon>Pseudotrocha</taxon>
        <taxon>Ploima</taxon>
        <taxon>Brachionidae</taxon>
        <taxon>Brachionus</taxon>
    </lineage>
</organism>
<dbReference type="OrthoDB" id="10044444at2759"/>
<sequence length="583" mass="69016">MNTSNIETDYETFVDQASKNLNEWNSRSSYYLSIIDDLIDSENENQLNDFKSALNQFVSQVKILVQKLGKRDFEIGVIGKEKAGKTAMINSWLQIDLLPSKEERCTYTTTEIRSCNSEEEQKYRIEYLSSDEFQNHTNQITQLIEKNNCDKSDQPSEKSIDSSLELLKEELNDIQKYEEVSKKFLNLPPEEHKYHSKEEMNERLKKAITLPEEARAVKRDKIIVALSHCDVALTKNHFEELLDKHYEKWREIGVPRDRIIPICSALSEKKESEKFKSINSRLKNIGIDDGFNRLKECVEHFILNMRYFKLKNKYENEANKYRSVTEKVYNIGFQKIPLNISDEELKQKALDEQKKNLDQWWTKTWMEILERFEIFFQTKIYCKKNPDDLGKANQFFSEFREKYKKMVDRMLANVNSMKKKRQEIIFQRVGRGQENEGHIEIRKELTQEVYKAIHDIPPILSRIMFDAISEILDWISRELWGIKQIREEIINDGPQSNTIMLKERIEALILRFARPAIDLFLSYPRYDNRDKTMSLYKQEISILDMYFFDEESNSFKMKGLKSFLADGTFSEANPDILDFDISK</sequence>